<name>A0ABY8CR38_ENCHE</name>
<evidence type="ECO:0000256" key="1">
    <source>
        <dbReference type="SAM" id="MobiDB-lite"/>
    </source>
</evidence>
<accession>A0ABY8CR38</accession>
<protein>
    <submittedName>
        <fullName evidence="3">DUF5097 domain-containing protein</fullName>
    </submittedName>
</protein>
<evidence type="ECO:0000313" key="4">
    <source>
        <dbReference type="Proteomes" id="UP001217963"/>
    </source>
</evidence>
<feature type="domain" description="DUF5097" evidence="2">
    <location>
        <begin position="1"/>
        <end position="119"/>
    </location>
</feature>
<proteinExistence type="predicted"/>
<reference evidence="3 4" key="1">
    <citation type="submission" date="2023-02" db="EMBL/GenBank/DDBJ databases">
        <title>Encephalitozoon hellem ATCC 50451 complete genome.</title>
        <authorList>
            <person name="Mascarenhas dos Santos A.C."/>
            <person name="Julian A.T."/>
            <person name="Pombert J.-F."/>
        </authorList>
    </citation>
    <scope>NUCLEOTIDE SEQUENCE [LARGE SCALE GENOMIC DNA]</scope>
    <source>
        <strain evidence="3 4">ATCC 50451</strain>
    </source>
</reference>
<organism evidence="3 4">
    <name type="scientific">Encephalitozoon hellem</name>
    <name type="common">Microsporidian parasite</name>
    <dbReference type="NCBI Taxonomy" id="27973"/>
    <lineage>
        <taxon>Eukaryota</taxon>
        <taxon>Fungi</taxon>
        <taxon>Fungi incertae sedis</taxon>
        <taxon>Microsporidia</taxon>
        <taxon>Unikaryonidae</taxon>
        <taxon>Encephalitozoon</taxon>
    </lineage>
</organism>
<dbReference type="Proteomes" id="UP001217963">
    <property type="component" value="Chromosome IX"/>
</dbReference>
<feature type="region of interest" description="Disordered" evidence="1">
    <location>
        <begin position="302"/>
        <end position="323"/>
    </location>
</feature>
<gene>
    <name evidence="3" type="ORF">PFJ87_09g00750</name>
</gene>
<evidence type="ECO:0000313" key="3">
    <source>
        <dbReference type="EMBL" id="WEL39447.1"/>
    </source>
</evidence>
<dbReference type="InterPro" id="IPR031511">
    <property type="entry name" value="DUF5097"/>
</dbReference>
<dbReference type="Pfam" id="PF17020">
    <property type="entry name" value="DUF5097"/>
    <property type="match status" value="1"/>
</dbReference>
<evidence type="ECO:0000259" key="2">
    <source>
        <dbReference type="Pfam" id="PF17020"/>
    </source>
</evidence>
<keyword evidence="4" id="KW-1185">Reference proteome</keyword>
<dbReference type="EMBL" id="CP119070">
    <property type="protein sequence ID" value="WEL39447.1"/>
    <property type="molecule type" value="Genomic_DNA"/>
</dbReference>
<sequence length="512" mass="57920">MIESSAIKKFIINYFIEHSQEDIDKMAGSIHSYLLKGFLMNELVCNMKSGKYGRISKVGGGRYTMITQSDNGEHEESCYFSDLARKDEVSASGIKGYLLGITMETPFGRVLKENAFRSIKDSTEVVRCKVPQNQCHGAMRSSSKDSLRPLDREKRQEMVPCSEGGENQNTLSKMWDGGSKAMEARNNRVSERPDIGLILNMGDGQMLRIPGFGSSEVELMIKIFGVLMNFRSFFGIERIGVKGLGDAIIDPLYESDIISRTHENLIEMLNAEINSIGMDVFIENSRPCMMLASESLRFLREKKQDTHEGTGNPSKPRGPRKKNWKPELEKFVEKISDQAGIDISYIIPCVFAKDCPLSQEEIRSRLVLLELLLNMFFTTELFREAISEKMKESKELERKKRVLQIGLKRSGPQSSDAGAPSDIPKALEARKELADTMEKIFRLPTSIEIGEIAGIRFLNLDKRIYAVKEGDYYPLSRDALFSLCKKYHSKSKSEKNVLASIEHHVEILESYP</sequence>